<comment type="similarity">
    <text evidence="2">Belongs to the UPF0283 family.</text>
</comment>
<comment type="caution">
    <text evidence="10">The sequence shown here is derived from an EMBL/GenBank/DDBJ whole genome shotgun (WGS) entry which is preliminary data.</text>
</comment>
<keyword evidence="3" id="KW-1003">Cell membrane</keyword>
<evidence type="ECO:0000256" key="5">
    <source>
        <dbReference type="ARBA" id="ARBA00022692"/>
    </source>
</evidence>
<accession>A0ABQ1K0Q4</accession>
<keyword evidence="6 9" id="KW-1133">Transmembrane helix</keyword>
<gene>
    <name evidence="10" type="ORF">GCM10011352_02260</name>
</gene>
<evidence type="ECO:0000256" key="6">
    <source>
        <dbReference type="ARBA" id="ARBA00022989"/>
    </source>
</evidence>
<evidence type="ECO:0000256" key="3">
    <source>
        <dbReference type="ARBA" id="ARBA00022475"/>
    </source>
</evidence>
<dbReference type="InterPro" id="IPR006507">
    <property type="entry name" value="UPF0283"/>
</dbReference>
<dbReference type="RefSeq" id="WP_188745268.1">
    <property type="nucleotide sequence ID" value="NZ_BMIJ01000001.1"/>
</dbReference>
<comment type="subcellular location">
    <subcellularLocation>
        <location evidence="1">Cell inner membrane</location>
        <topology evidence="1">Multi-pass membrane protein</topology>
    </subcellularLocation>
</comment>
<keyword evidence="4" id="KW-0997">Cell inner membrane</keyword>
<proteinExistence type="inferred from homology"/>
<dbReference type="Proteomes" id="UP000629025">
    <property type="component" value="Unassembled WGS sequence"/>
</dbReference>
<dbReference type="NCBIfam" id="TIGR01620">
    <property type="entry name" value="hyp_HI0043"/>
    <property type="match status" value="1"/>
</dbReference>
<feature type="region of interest" description="Disordered" evidence="8">
    <location>
        <begin position="1"/>
        <end position="58"/>
    </location>
</feature>
<sequence length="344" mass="37480">MSEADGYRKPILLDPKQLDAAAPTRSPELPAREFPLQQVSDVGADDETADAGRGPSRKGRGGWRRLFGISVGAVLVSGVSIELYRLLDWSFTTHPALGAVVSSLLLLLTISGSVQLWRSFRGLRQLSQIERIQTDARALLQHKGQGGASALLRELQRHYRNTPEEQRLNETIRLLDSAYSDSEIVRYLSHHALSEQDERARRCVQRYAVESGVLVALSPWASFDMLLVGWRNLRMLREVAGIYGVAPGASTQWILLKRVLHNLAFAGLSEMAIDAGSAALGSSLTATLSARAGQGLGAGLFTARTGLQAQRLCRPLPLDQVDQSLIKSVAKGIVERLGQSKPAE</sequence>
<name>A0ABQ1K0Q4_9GAMM</name>
<feature type="transmembrane region" description="Helical" evidence="9">
    <location>
        <begin position="66"/>
        <end position="84"/>
    </location>
</feature>
<dbReference type="PANTHER" id="PTHR39342">
    <property type="entry name" value="UPF0283 MEMBRANE PROTEIN YCJF"/>
    <property type="match status" value="1"/>
</dbReference>
<evidence type="ECO:0000256" key="8">
    <source>
        <dbReference type="SAM" id="MobiDB-lite"/>
    </source>
</evidence>
<evidence type="ECO:0000313" key="11">
    <source>
        <dbReference type="Proteomes" id="UP000629025"/>
    </source>
</evidence>
<evidence type="ECO:0000256" key="9">
    <source>
        <dbReference type="SAM" id="Phobius"/>
    </source>
</evidence>
<feature type="transmembrane region" description="Helical" evidence="9">
    <location>
        <begin position="96"/>
        <end position="117"/>
    </location>
</feature>
<evidence type="ECO:0000256" key="7">
    <source>
        <dbReference type="ARBA" id="ARBA00023136"/>
    </source>
</evidence>
<keyword evidence="11" id="KW-1185">Reference proteome</keyword>
<evidence type="ECO:0000256" key="2">
    <source>
        <dbReference type="ARBA" id="ARBA00008255"/>
    </source>
</evidence>
<keyword evidence="5 9" id="KW-0812">Transmembrane</keyword>
<dbReference type="PANTHER" id="PTHR39342:SF1">
    <property type="entry name" value="UPF0283 MEMBRANE PROTEIN YCJF"/>
    <property type="match status" value="1"/>
</dbReference>
<organism evidence="10 11">
    <name type="scientific">Marinobacterium zhoushanense</name>
    <dbReference type="NCBI Taxonomy" id="1679163"/>
    <lineage>
        <taxon>Bacteria</taxon>
        <taxon>Pseudomonadati</taxon>
        <taxon>Pseudomonadota</taxon>
        <taxon>Gammaproteobacteria</taxon>
        <taxon>Oceanospirillales</taxon>
        <taxon>Oceanospirillaceae</taxon>
        <taxon>Marinobacterium</taxon>
    </lineage>
</organism>
<evidence type="ECO:0000256" key="4">
    <source>
        <dbReference type="ARBA" id="ARBA00022519"/>
    </source>
</evidence>
<dbReference type="EMBL" id="BMIJ01000001">
    <property type="protein sequence ID" value="GGB80114.1"/>
    <property type="molecule type" value="Genomic_DNA"/>
</dbReference>
<protein>
    <submittedName>
        <fullName evidence="10">UPF0283 membrane protein</fullName>
    </submittedName>
</protein>
<evidence type="ECO:0000256" key="1">
    <source>
        <dbReference type="ARBA" id="ARBA00004429"/>
    </source>
</evidence>
<keyword evidence="7 9" id="KW-0472">Membrane</keyword>
<evidence type="ECO:0000313" key="10">
    <source>
        <dbReference type="EMBL" id="GGB80114.1"/>
    </source>
</evidence>
<reference evidence="11" key="1">
    <citation type="journal article" date="2019" name="Int. J. Syst. Evol. Microbiol.">
        <title>The Global Catalogue of Microorganisms (GCM) 10K type strain sequencing project: providing services to taxonomists for standard genome sequencing and annotation.</title>
        <authorList>
            <consortium name="The Broad Institute Genomics Platform"/>
            <consortium name="The Broad Institute Genome Sequencing Center for Infectious Disease"/>
            <person name="Wu L."/>
            <person name="Ma J."/>
        </authorList>
    </citation>
    <scope>NUCLEOTIDE SEQUENCE [LARGE SCALE GENOMIC DNA]</scope>
    <source>
        <strain evidence="11">CGMCC 1.15341</strain>
    </source>
</reference>
<dbReference type="Pfam" id="PF05128">
    <property type="entry name" value="DUF697"/>
    <property type="match status" value="1"/>
</dbReference>
<dbReference type="InterPro" id="IPR021147">
    <property type="entry name" value="DUF697"/>
</dbReference>